<sequence>MAKLFGEIDLSNRARVLLKKRFKNFYQETSLSQIQTQSLTASLTDSSIMDRIYVLPKLSSKQIKIAIQQKIKKDLEFIADISEVDWIYSVFPEGNNYRILASIIKKEKIAPLPQFKALTTTSQVLSNFLHNKVKTDFLLVHSFYNDYLVFVFRNGHVDYIRGFTTESAITDSIELTLEYYKEQHKVEIKTIVYSGDITELQQPGRKVIPLNEFIKEKIPSLKFLIPAILPSTKAPFFYEKKLLKPIHATIPISIIFLAASAGIHYKATEIKNDLSKLHFLKSSLEKNIQIKQQKLSKLTEKEKNIQNFLKKPEINLLLSAKKPEIYNFIESMKKPLKKTNSYFLTINGNGKSFILSTITFCHYLKKPQEFHDLIAALKENNYITYFKLLNAEKLKNIKAISATFEINLRAESYVKNQ</sequence>
<keyword evidence="2" id="KW-1185">Reference proteome</keyword>
<comment type="caution">
    <text evidence="1">The sequence shown here is derived from an EMBL/GenBank/DDBJ whole genome shotgun (WGS) entry which is preliminary data.</text>
</comment>
<dbReference type="Proteomes" id="UP001157911">
    <property type="component" value="Unassembled WGS sequence"/>
</dbReference>
<dbReference type="RefSeq" id="WP_283400528.1">
    <property type="nucleotide sequence ID" value="NZ_FXUB01000002.1"/>
</dbReference>
<dbReference type="EMBL" id="FXUB01000002">
    <property type="protein sequence ID" value="SMP12535.1"/>
    <property type="molecule type" value="Genomic_DNA"/>
</dbReference>
<accession>A0ABY1NLH6</accession>
<evidence type="ECO:0000313" key="1">
    <source>
        <dbReference type="EMBL" id="SMP12535.1"/>
    </source>
</evidence>
<gene>
    <name evidence="1" type="ORF">SAMN06265339_1054</name>
</gene>
<name>A0ABY1NLH6_9BACT</name>
<evidence type="ECO:0000313" key="2">
    <source>
        <dbReference type="Proteomes" id="UP001157911"/>
    </source>
</evidence>
<proteinExistence type="predicted"/>
<reference evidence="1 2" key="1">
    <citation type="submission" date="2017-05" db="EMBL/GenBank/DDBJ databases">
        <authorList>
            <person name="Varghese N."/>
            <person name="Submissions S."/>
        </authorList>
    </citation>
    <scope>NUCLEOTIDE SEQUENCE [LARGE SCALE GENOMIC DNA]</scope>
    <source>
        <strain evidence="1 2">DSM 15522</strain>
    </source>
</reference>
<protein>
    <submittedName>
        <fullName evidence="1">Uncharacterized protein</fullName>
    </submittedName>
</protein>
<organism evidence="1 2">
    <name type="scientific">Desulfurobacterium pacificum</name>
    <dbReference type="NCBI Taxonomy" id="240166"/>
    <lineage>
        <taxon>Bacteria</taxon>
        <taxon>Pseudomonadati</taxon>
        <taxon>Aquificota</taxon>
        <taxon>Aquificia</taxon>
        <taxon>Desulfurobacteriales</taxon>
        <taxon>Desulfurobacteriaceae</taxon>
        <taxon>Desulfurobacterium</taxon>
    </lineage>
</organism>